<dbReference type="Pfam" id="PF13545">
    <property type="entry name" value="HTH_Crp_2"/>
    <property type="match status" value="1"/>
</dbReference>
<dbReference type="InterPro" id="IPR012318">
    <property type="entry name" value="HTH_CRP"/>
</dbReference>
<proteinExistence type="predicted"/>
<evidence type="ECO:0000313" key="6">
    <source>
        <dbReference type="Proteomes" id="UP000587415"/>
    </source>
</evidence>
<dbReference type="EMBL" id="JAATJM010000001">
    <property type="protein sequence ID" value="NJC40233.1"/>
    <property type="molecule type" value="Genomic_DNA"/>
</dbReference>
<evidence type="ECO:0000256" key="2">
    <source>
        <dbReference type="ARBA" id="ARBA00023125"/>
    </source>
</evidence>
<reference evidence="5 6" key="1">
    <citation type="submission" date="2020-03" db="EMBL/GenBank/DDBJ databases">
        <title>Genomic Encyclopedia of Type Strains, Phase IV (KMG-IV): sequencing the most valuable type-strain genomes for metagenomic binning, comparative biology and taxonomic classification.</title>
        <authorList>
            <person name="Goeker M."/>
        </authorList>
    </citation>
    <scope>NUCLEOTIDE SEQUENCE [LARGE SCALE GENOMIC DNA]</scope>
    <source>
        <strain evidence="5 6">DSM 4736</strain>
    </source>
</reference>
<evidence type="ECO:0000259" key="4">
    <source>
        <dbReference type="PROSITE" id="PS51063"/>
    </source>
</evidence>
<dbReference type="Pfam" id="PF00027">
    <property type="entry name" value="cNMP_binding"/>
    <property type="match status" value="1"/>
</dbReference>
<dbReference type="Gene3D" id="2.60.120.10">
    <property type="entry name" value="Jelly Rolls"/>
    <property type="match status" value="1"/>
</dbReference>
<accession>A0A7X5YHX2</accession>
<feature type="domain" description="HTH crp-type" evidence="4">
    <location>
        <begin position="151"/>
        <end position="225"/>
    </location>
</feature>
<dbReference type="RefSeq" id="WP_168045133.1">
    <property type="nucleotide sequence ID" value="NZ_JAATJM010000001.1"/>
</dbReference>
<comment type="caution">
    <text evidence="5">The sequence shown here is derived from an EMBL/GenBank/DDBJ whole genome shotgun (WGS) entry which is preliminary data.</text>
</comment>
<dbReference type="CDD" id="cd00038">
    <property type="entry name" value="CAP_ED"/>
    <property type="match status" value="1"/>
</dbReference>
<dbReference type="InterPro" id="IPR018490">
    <property type="entry name" value="cNMP-bd_dom_sf"/>
</dbReference>
<evidence type="ECO:0000256" key="1">
    <source>
        <dbReference type="ARBA" id="ARBA00023015"/>
    </source>
</evidence>
<protein>
    <submittedName>
        <fullName evidence="5">CRP-like cAMP-binding protein</fullName>
    </submittedName>
</protein>
<evidence type="ECO:0000313" key="5">
    <source>
        <dbReference type="EMBL" id="NJC40233.1"/>
    </source>
</evidence>
<dbReference type="GO" id="GO:0006355">
    <property type="term" value="P:regulation of DNA-templated transcription"/>
    <property type="evidence" value="ECO:0007669"/>
    <property type="project" value="InterPro"/>
</dbReference>
<dbReference type="Gene3D" id="1.10.10.10">
    <property type="entry name" value="Winged helix-like DNA-binding domain superfamily/Winged helix DNA-binding domain"/>
    <property type="match status" value="1"/>
</dbReference>
<keyword evidence="3" id="KW-0804">Transcription</keyword>
<keyword evidence="6" id="KW-1185">Reference proteome</keyword>
<dbReference type="Proteomes" id="UP000587415">
    <property type="component" value="Unassembled WGS sequence"/>
</dbReference>
<dbReference type="InterPro" id="IPR036390">
    <property type="entry name" value="WH_DNA-bd_sf"/>
</dbReference>
<dbReference type="InterPro" id="IPR036388">
    <property type="entry name" value="WH-like_DNA-bd_sf"/>
</dbReference>
<keyword evidence="2" id="KW-0238">DNA-binding</keyword>
<dbReference type="PROSITE" id="PS51063">
    <property type="entry name" value="HTH_CRP_2"/>
    <property type="match status" value="1"/>
</dbReference>
<dbReference type="GO" id="GO:0003677">
    <property type="term" value="F:DNA binding"/>
    <property type="evidence" value="ECO:0007669"/>
    <property type="project" value="UniProtKB-KW"/>
</dbReference>
<sequence>MREITAEAAVHRLHSLSELQPDDRALVAGVPGRAVTYPAGSVLLQQQQAIVNPHLLLSGWAWRTRTLPNGRQQVFAIVVPGDFIGLCWRPKPRALSSTIAITAVKTANAQSLWPVIRGGGQENPGLWEALTLASRHDEMRLLDQVVRLGRQTALERVVSLMLELHARLKTVGLADERGFEMPLTQEDLAAALGLSVVHVNRTVQQLRREGLAEIGSGRVEFLAVDQLKTLSSFEATAQPYAEAI</sequence>
<dbReference type="AlphaFoldDB" id="A0A7X5YHX2"/>
<dbReference type="SUPFAM" id="SSF46785">
    <property type="entry name" value="Winged helix' DNA-binding domain"/>
    <property type="match status" value="1"/>
</dbReference>
<dbReference type="InterPro" id="IPR000595">
    <property type="entry name" value="cNMP-bd_dom"/>
</dbReference>
<name>A0A7X5YHX2_9CAUL</name>
<gene>
    <name evidence="5" type="ORF">GGQ87_000491</name>
</gene>
<dbReference type="SUPFAM" id="SSF51206">
    <property type="entry name" value="cAMP-binding domain-like"/>
    <property type="match status" value="1"/>
</dbReference>
<evidence type="ECO:0000256" key="3">
    <source>
        <dbReference type="ARBA" id="ARBA00023163"/>
    </source>
</evidence>
<dbReference type="InterPro" id="IPR014710">
    <property type="entry name" value="RmlC-like_jellyroll"/>
</dbReference>
<dbReference type="SMART" id="SM00419">
    <property type="entry name" value="HTH_CRP"/>
    <property type="match status" value="1"/>
</dbReference>
<keyword evidence="1" id="KW-0805">Transcription regulation</keyword>
<organism evidence="5 6">
    <name type="scientific">Brevundimonas alba</name>
    <dbReference type="NCBI Taxonomy" id="74314"/>
    <lineage>
        <taxon>Bacteria</taxon>
        <taxon>Pseudomonadati</taxon>
        <taxon>Pseudomonadota</taxon>
        <taxon>Alphaproteobacteria</taxon>
        <taxon>Caulobacterales</taxon>
        <taxon>Caulobacteraceae</taxon>
        <taxon>Brevundimonas</taxon>
    </lineage>
</organism>